<proteinExistence type="predicted"/>
<dbReference type="VEuPathDB" id="FungiDB:H257_03879"/>
<dbReference type="AlphaFoldDB" id="W4GZM8"/>
<dbReference type="GeneID" id="20805875"/>
<name>W4GZM8_APHAT</name>
<dbReference type="OrthoDB" id="167158at2759"/>
<accession>W4GZM8</accession>
<evidence type="ECO:0000313" key="1">
    <source>
        <dbReference type="EMBL" id="ETV84786.1"/>
    </source>
</evidence>
<protein>
    <submittedName>
        <fullName evidence="1">Uncharacterized protein</fullName>
    </submittedName>
</protein>
<gene>
    <name evidence="1" type="ORF">H257_03879</name>
</gene>
<organism evidence="1">
    <name type="scientific">Aphanomyces astaci</name>
    <name type="common">Crayfish plague agent</name>
    <dbReference type="NCBI Taxonomy" id="112090"/>
    <lineage>
        <taxon>Eukaryota</taxon>
        <taxon>Sar</taxon>
        <taxon>Stramenopiles</taxon>
        <taxon>Oomycota</taxon>
        <taxon>Saprolegniomycetes</taxon>
        <taxon>Saprolegniales</taxon>
        <taxon>Verrucalvaceae</taxon>
        <taxon>Aphanomyces</taxon>
    </lineage>
</organism>
<reference evidence="1" key="1">
    <citation type="submission" date="2013-12" db="EMBL/GenBank/DDBJ databases">
        <title>The Genome Sequence of Aphanomyces astaci APO3.</title>
        <authorList>
            <consortium name="The Broad Institute Genomics Platform"/>
            <person name="Russ C."/>
            <person name="Tyler B."/>
            <person name="van West P."/>
            <person name="Dieguez-Uribeondo J."/>
            <person name="Young S.K."/>
            <person name="Zeng Q."/>
            <person name="Gargeya S."/>
            <person name="Fitzgerald M."/>
            <person name="Abouelleil A."/>
            <person name="Alvarado L."/>
            <person name="Chapman S.B."/>
            <person name="Gainer-Dewar J."/>
            <person name="Goldberg J."/>
            <person name="Griggs A."/>
            <person name="Gujja S."/>
            <person name="Hansen M."/>
            <person name="Howarth C."/>
            <person name="Imamovic A."/>
            <person name="Ireland A."/>
            <person name="Larimer J."/>
            <person name="McCowan C."/>
            <person name="Murphy C."/>
            <person name="Pearson M."/>
            <person name="Poon T.W."/>
            <person name="Priest M."/>
            <person name="Roberts A."/>
            <person name="Saif S."/>
            <person name="Shea T."/>
            <person name="Sykes S."/>
            <person name="Wortman J."/>
            <person name="Nusbaum C."/>
            <person name="Birren B."/>
        </authorList>
    </citation>
    <scope>NUCLEOTIDE SEQUENCE [LARGE SCALE GENOMIC DNA]</scope>
    <source>
        <strain evidence="1">APO3</strain>
    </source>
</reference>
<sequence length="323" mass="34866">MLWKVQLFQEWYAMEGCGSIDLGENRPLGYQGVDLAPSISPLAMSPSSRFAATVALLAALCPRLGADATTAVQNKRYCEILFVTSINGSFVADVYNTFGHNDCPVALWNAITPENAKSDPKTVAVVLNGPRYWKMDEFGPLTSPIVKESVVKFVGGLNMSLVGRVIIPMPSLAPPSYSMSTVTRNADWIWRAGTMGYFLTNTTSGDSFIMQSNKATSSETSSLQSLESRFKTLPSTWTFTAMRLSEDLNVTTPSLVGGAATFGIVIQDEFQNTYSYTKDVAALAARAGLLTVPSTATSAEALSMTGSLVMLVLPILVFLQLVY</sequence>
<dbReference type="EMBL" id="KI913119">
    <property type="protein sequence ID" value="ETV84786.1"/>
    <property type="molecule type" value="Genomic_DNA"/>
</dbReference>
<dbReference type="RefSeq" id="XP_009826478.1">
    <property type="nucleotide sequence ID" value="XM_009828176.1"/>
</dbReference>